<dbReference type="PANTHER" id="PTHR33705">
    <property type="entry name" value="PHOSPHOCARRIER PROTEIN HPR"/>
    <property type="match status" value="1"/>
</dbReference>
<dbReference type="InterPro" id="IPR000032">
    <property type="entry name" value="HPr-like"/>
</dbReference>
<evidence type="ECO:0000259" key="4">
    <source>
        <dbReference type="PROSITE" id="PS51350"/>
    </source>
</evidence>
<dbReference type="PANTHER" id="PTHR33705:SF1">
    <property type="entry name" value="PHOSPHOCARRIER PROTEIN HPR"/>
    <property type="match status" value="1"/>
</dbReference>
<dbReference type="NCBIfam" id="TIGR01003">
    <property type="entry name" value="PTS_HPr_family"/>
    <property type="match status" value="1"/>
</dbReference>
<dbReference type="InterPro" id="IPR035895">
    <property type="entry name" value="HPr-like_sf"/>
</dbReference>
<dbReference type="Pfam" id="PF00381">
    <property type="entry name" value="PTS-HPr"/>
    <property type="match status" value="1"/>
</dbReference>
<dbReference type="RefSeq" id="WP_006688423.1">
    <property type="nucleotide sequence ID" value="NC_010503.1"/>
</dbReference>
<gene>
    <name evidence="5" type="ordered locus">UPA3_0626</name>
</gene>
<keyword evidence="3" id="KW-0813">Transport</keyword>
<dbReference type="Proteomes" id="UP000002162">
    <property type="component" value="Chromosome"/>
</dbReference>
<dbReference type="PROSITE" id="PS00589">
    <property type="entry name" value="PTS_HPR_SER"/>
    <property type="match status" value="1"/>
</dbReference>
<dbReference type="SUPFAM" id="SSF55594">
    <property type="entry name" value="HPr-like"/>
    <property type="match status" value="1"/>
</dbReference>
<feature type="domain" description="HPr" evidence="4">
    <location>
        <begin position="1"/>
        <end position="87"/>
    </location>
</feature>
<sequence>MISKEFTIVAELSAFIKAITYFVNAASDFSSSITIKANGRQADAKSIINIMALGIKQGTKIELSAVGNDANKAINKLEEILIEQKLI</sequence>
<dbReference type="KEGG" id="upa:UPA3_0626"/>
<comment type="function">
    <text evidence="1">General (non sugar-specific) component of the phosphoenolpyruvate-dependent sugar phosphotransferase system (sugar PTS). This major carbohydrate active-transport system catalyzes the phosphorylation of incoming sugar substrates concomitantly with their translocation across the cell membrane. The phosphoryl group from phosphoenolpyruvate (PEP) is transferred to the phosphoryl carrier protein HPr by enzyme I. Phospho-HPr then transfers it to the PTS EIIA domain.</text>
</comment>
<evidence type="ECO:0000313" key="6">
    <source>
        <dbReference type="Proteomes" id="UP000002162"/>
    </source>
</evidence>
<evidence type="ECO:0000256" key="3">
    <source>
        <dbReference type="ARBA" id="ARBA00022597"/>
    </source>
</evidence>
<dbReference type="Gene3D" id="3.30.1340.10">
    <property type="entry name" value="HPr-like"/>
    <property type="match status" value="1"/>
</dbReference>
<dbReference type="InterPro" id="IPR050399">
    <property type="entry name" value="HPr"/>
</dbReference>
<keyword evidence="5" id="KW-0808">Transferase</keyword>
<evidence type="ECO:0000256" key="1">
    <source>
        <dbReference type="ARBA" id="ARBA00003681"/>
    </source>
</evidence>
<name>A0A2C9DYK0_UREP2</name>
<dbReference type="EMBL" id="CP000942">
    <property type="protein sequence ID" value="ACA33021.1"/>
    <property type="molecule type" value="Genomic_DNA"/>
</dbReference>
<dbReference type="HOGENOM" id="CLU_136230_2_2_14"/>
<dbReference type="AlphaFoldDB" id="A0A2C9DYK0"/>
<reference evidence="5 6" key="1">
    <citation type="submission" date="2008-02" db="EMBL/GenBank/DDBJ databases">
        <title>Genome sequence of Ureaplasma parvum serovar 3.</title>
        <authorList>
            <person name="Methe B.A."/>
            <person name="Glass J."/>
            <person name="Waites K."/>
            <person name="Shrivastava S."/>
        </authorList>
    </citation>
    <scope>NUCLEOTIDE SEQUENCE [LARGE SCALE GENOMIC DNA]</scope>
    <source>
        <strain evidence="6">ATCC 27815 / 27 / NCTC 11736</strain>
    </source>
</reference>
<dbReference type="GO" id="GO:0016740">
    <property type="term" value="F:transferase activity"/>
    <property type="evidence" value="ECO:0007669"/>
    <property type="project" value="UniProtKB-KW"/>
</dbReference>
<protein>
    <recommendedName>
        <fullName evidence="2">Phosphocarrier protein HPr</fullName>
    </recommendedName>
</protein>
<keyword evidence="3" id="KW-0762">Sugar transport</keyword>
<dbReference type="PRINTS" id="PR00107">
    <property type="entry name" value="PHOSPHOCPHPR"/>
</dbReference>
<dbReference type="PROSITE" id="PS51350">
    <property type="entry name" value="PTS_HPR_DOM"/>
    <property type="match status" value="1"/>
</dbReference>
<accession>A0A2C9DYK0</accession>
<dbReference type="GeneID" id="29672362"/>
<evidence type="ECO:0000313" key="5">
    <source>
        <dbReference type="EMBL" id="ACA33021.1"/>
    </source>
</evidence>
<dbReference type="InterPro" id="IPR002114">
    <property type="entry name" value="PTS_HPr_Ser_P_site"/>
</dbReference>
<proteinExistence type="predicted"/>
<organism evidence="5 6">
    <name type="scientific">Ureaplasma parvum serovar 3 (strain ATCC 27815 / 27 / NCTC 11736)</name>
    <dbReference type="NCBI Taxonomy" id="505682"/>
    <lineage>
        <taxon>Bacteria</taxon>
        <taxon>Bacillati</taxon>
        <taxon>Mycoplasmatota</taxon>
        <taxon>Mycoplasmoidales</taxon>
        <taxon>Mycoplasmoidaceae</taxon>
        <taxon>Ureaplasma</taxon>
    </lineage>
</organism>
<evidence type="ECO:0000256" key="2">
    <source>
        <dbReference type="ARBA" id="ARBA00020422"/>
    </source>
</evidence>